<dbReference type="Proteomes" id="UP000294911">
    <property type="component" value="Unassembled WGS sequence"/>
</dbReference>
<proteinExistence type="predicted"/>
<comment type="caution">
    <text evidence="2">The sequence shown here is derived from an EMBL/GenBank/DDBJ whole genome shotgun (WGS) entry which is preliminary data.</text>
</comment>
<dbReference type="Gene3D" id="3.20.20.140">
    <property type="entry name" value="Metal-dependent hydrolases"/>
    <property type="match status" value="1"/>
</dbReference>
<dbReference type="AlphaFoldDB" id="A0A4R2QVD3"/>
<name>A0A4R2QVD3_9PSEU</name>
<dbReference type="GO" id="GO:0016787">
    <property type="term" value="F:hydrolase activity"/>
    <property type="evidence" value="ECO:0007669"/>
    <property type="project" value="UniProtKB-KW"/>
</dbReference>
<reference evidence="2 3" key="1">
    <citation type="submission" date="2019-03" db="EMBL/GenBank/DDBJ databases">
        <title>Genomic Encyclopedia of Type Strains, Phase IV (KMG-IV): sequencing the most valuable type-strain genomes for metagenomic binning, comparative biology and taxonomic classification.</title>
        <authorList>
            <person name="Goeker M."/>
        </authorList>
    </citation>
    <scope>NUCLEOTIDE SEQUENCE [LARGE SCALE GENOMIC DNA]</scope>
    <source>
        <strain evidence="2 3">DSM 45765</strain>
    </source>
</reference>
<dbReference type="EMBL" id="SLXQ01000003">
    <property type="protein sequence ID" value="TCP54003.1"/>
    <property type="molecule type" value="Genomic_DNA"/>
</dbReference>
<dbReference type="InterPro" id="IPR032466">
    <property type="entry name" value="Metal_Hydrolase"/>
</dbReference>
<gene>
    <name evidence="2" type="ORF">EV191_10343</name>
</gene>
<accession>A0A4R2QVD3</accession>
<evidence type="ECO:0000313" key="2">
    <source>
        <dbReference type="EMBL" id="TCP54003.1"/>
    </source>
</evidence>
<dbReference type="RefSeq" id="WP_132876792.1">
    <property type="nucleotide sequence ID" value="NZ_SLXQ01000003.1"/>
</dbReference>
<feature type="domain" description="Amidohydrolase-related" evidence="1">
    <location>
        <begin position="59"/>
        <end position="137"/>
    </location>
</feature>
<dbReference type="OrthoDB" id="3677342at2"/>
<dbReference type="InterPro" id="IPR006680">
    <property type="entry name" value="Amidohydro-rel"/>
</dbReference>
<sequence>MSVTIDTPVGLFDCDLLLGGSPGLEGKTSPDELRARLDSAGIGGGLVSSMRALLFDLTGGNDEVCALAEAYPECYPAGVLDLRDPVGAAAEIERLAENGVKAFRITPDAQRVPPTAPSLHYLASVLAERGLVALVEGDLRTLWQPFVGRDAKVVFLDARVDDLGDLLLLCRDEPGFHASTRMLTGVETLEKAVYRLGAERLLFGSAGPLYEVAPTALRLHCSGLGSSEVELIASENARRLLRP</sequence>
<keyword evidence="3" id="KW-1185">Reference proteome</keyword>
<protein>
    <submittedName>
        <fullName evidence="2">Putative TIM-barrel fold metal-dependent hydrolase</fullName>
    </submittedName>
</protein>
<evidence type="ECO:0000259" key="1">
    <source>
        <dbReference type="Pfam" id="PF04909"/>
    </source>
</evidence>
<dbReference type="SUPFAM" id="SSF51556">
    <property type="entry name" value="Metallo-dependent hydrolases"/>
    <property type="match status" value="1"/>
</dbReference>
<dbReference type="Pfam" id="PF04909">
    <property type="entry name" value="Amidohydro_2"/>
    <property type="match status" value="1"/>
</dbReference>
<organism evidence="2 3">
    <name type="scientific">Tamaricihabitans halophyticus</name>
    <dbReference type="NCBI Taxonomy" id="1262583"/>
    <lineage>
        <taxon>Bacteria</taxon>
        <taxon>Bacillati</taxon>
        <taxon>Actinomycetota</taxon>
        <taxon>Actinomycetes</taxon>
        <taxon>Pseudonocardiales</taxon>
        <taxon>Pseudonocardiaceae</taxon>
        <taxon>Tamaricihabitans</taxon>
    </lineage>
</organism>
<keyword evidence="2" id="KW-0378">Hydrolase</keyword>
<evidence type="ECO:0000313" key="3">
    <source>
        <dbReference type="Proteomes" id="UP000294911"/>
    </source>
</evidence>